<name>A0A2Z4ADK9_9BACT</name>
<sequence>MKLRIPLLKLFSTMNRNFNFDGKNRDVEKSKEIKSMLGALRIFTTAWRTEVKGIEMQLLPRESQWEKYWGVLSLTCAFLFSLNLSNAQSEPDLGKEVPELANFAAYYGSQESINRTSVSPLGELGTAPDLAGMMRWIPGATLVNNGPISGQAQYRGLFGPRVNILLEGVYVNPGGPNWMDPPLHYMPRNLTESLEVIQGVAPVSVGMEVIGGSVSGKYYSIPYSGEKRFQKHGRTELVRRSVDGGTSAALIAGISNNVHRIQFSSGYDEGDNYKFPGGVLRHSSYKRETHRGSYDWKKGEQQFSFALHHTATGDSGNPSLPMDIKFVNTDIYSARYEGQWSNFGVQAKIHYSEVDHWMSNYTLRSPPDFNVFDPPQLLVPLVMAFDGEDRRDVSAQSSGLGYAALVGFPMFTGTLSIGGSGHLSSYNVLINDPDSAFFVRNFNDVIRDRYGFTLEWKGAIGESTQLDFGVLWGRVVMAAGPVSLPPLLSTSAVYSMSAPVILQNRFNGADRTRSDNHYNFSLNLDHELNRSMAVSLGIGRKTRSASHIERYSWLPIEATAGLSDFNNYVGDFDLNPEIAHEVDLAFHLGIPDRTRFSVRFFFRDIEDFIQGSPFDPITIGPPFDKPVEIVSALNGDPTPMKFTNTNAEMYGFDLSGEWRIASAWTVSFLASCVRGNRTDIDDNLYRIAPPNASIAMKYGSEKIFLTVEGVGFGRGRHLSKKIVLNEVRSSNSNTSGYALLNLLGVWHLNEHISFVLGVENVFNRLYAEHLSGFNRVRISDVPVGERISGPGRNISVQVGFEW</sequence>
<dbReference type="Proteomes" id="UP000247465">
    <property type="component" value="Chromosome"/>
</dbReference>
<keyword evidence="2" id="KW-0813">Transport</keyword>
<dbReference type="InterPro" id="IPR000531">
    <property type="entry name" value="Beta-barrel_TonB"/>
</dbReference>
<evidence type="ECO:0000256" key="2">
    <source>
        <dbReference type="ARBA" id="ARBA00022448"/>
    </source>
</evidence>
<dbReference type="Pfam" id="PF07715">
    <property type="entry name" value="Plug"/>
    <property type="match status" value="1"/>
</dbReference>
<keyword evidence="7" id="KW-0998">Cell outer membrane</keyword>
<evidence type="ECO:0000256" key="5">
    <source>
        <dbReference type="ARBA" id="ARBA00023077"/>
    </source>
</evidence>
<accession>A0A2Z4ADK9</accession>
<protein>
    <recommendedName>
        <fullName evidence="13">Vitamin B12 transporter BtuB</fullName>
    </recommendedName>
</protein>
<reference evidence="11 12" key="1">
    <citation type="submission" date="2018-06" db="EMBL/GenBank/DDBJ databases">
        <title>Draft Genome Sequence of a Novel Marine Bacterium Related to the Verrucomicrobia.</title>
        <authorList>
            <person name="Vosseberg J."/>
            <person name="Martijn J."/>
            <person name="Ettema T.J.G."/>
        </authorList>
    </citation>
    <scope>NUCLEOTIDE SEQUENCE [LARGE SCALE GENOMIC DNA]</scope>
    <source>
        <strain evidence="11">TARA_B100001123</strain>
    </source>
</reference>
<keyword evidence="3" id="KW-1134">Transmembrane beta strand</keyword>
<dbReference type="GO" id="GO:0044718">
    <property type="term" value="P:siderophore transmembrane transport"/>
    <property type="evidence" value="ECO:0007669"/>
    <property type="project" value="TreeGrafter"/>
</dbReference>
<dbReference type="SUPFAM" id="SSF56935">
    <property type="entry name" value="Porins"/>
    <property type="match status" value="1"/>
</dbReference>
<feature type="domain" description="TonB-dependent receptor plug" evidence="10">
    <location>
        <begin position="127"/>
        <end position="212"/>
    </location>
</feature>
<comment type="subcellular location">
    <subcellularLocation>
        <location evidence="1">Cell outer membrane</location>
        <topology evidence="1">Multi-pass membrane protein</topology>
    </subcellularLocation>
</comment>
<evidence type="ECO:0000313" key="11">
    <source>
        <dbReference type="EMBL" id="AWT58998.1"/>
    </source>
</evidence>
<dbReference type="EMBL" id="CP029803">
    <property type="protein sequence ID" value="AWT58998.1"/>
    <property type="molecule type" value="Genomic_DNA"/>
</dbReference>
<dbReference type="AlphaFoldDB" id="A0A2Z4ADK9"/>
<evidence type="ECO:0000313" key="12">
    <source>
        <dbReference type="Proteomes" id="UP000247465"/>
    </source>
</evidence>
<dbReference type="InterPro" id="IPR037066">
    <property type="entry name" value="Plug_dom_sf"/>
</dbReference>
<gene>
    <name evidence="11" type="ORF">DF168_00170</name>
</gene>
<evidence type="ECO:0000259" key="10">
    <source>
        <dbReference type="Pfam" id="PF07715"/>
    </source>
</evidence>
<evidence type="ECO:0008006" key="13">
    <source>
        <dbReference type="Google" id="ProtNLM"/>
    </source>
</evidence>
<evidence type="ECO:0000256" key="3">
    <source>
        <dbReference type="ARBA" id="ARBA00022452"/>
    </source>
</evidence>
<evidence type="ECO:0000256" key="7">
    <source>
        <dbReference type="ARBA" id="ARBA00023237"/>
    </source>
</evidence>
<dbReference type="GO" id="GO:0009279">
    <property type="term" value="C:cell outer membrane"/>
    <property type="evidence" value="ECO:0007669"/>
    <property type="project" value="UniProtKB-SubCell"/>
</dbReference>
<evidence type="ECO:0000259" key="9">
    <source>
        <dbReference type="Pfam" id="PF00593"/>
    </source>
</evidence>
<evidence type="ECO:0000256" key="4">
    <source>
        <dbReference type="ARBA" id="ARBA00022692"/>
    </source>
</evidence>
<evidence type="ECO:0000256" key="1">
    <source>
        <dbReference type="ARBA" id="ARBA00004571"/>
    </source>
</evidence>
<dbReference type="InterPro" id="IPR036942">
    <property type="entry name" value="Beta-barrel_TonB_sf"/>
</dbReference>
<keyword evidence="4" id="KW-0812">Transmembrane</keyword>
<dbReference type="InterPro" id="IPR039426">
    <property type="entry name" value="TonB-dep_rcpt-like"/>
</dbReference>
<dbReference type="Gene3D" id="2.40.170.20">
    <property type="entry name" value="TonB-dependent receptor, beta-barrel domain"/>
    <property type="match status" value="1"/>
</dbReference>
<dbReference type="PANTHER" id="PTHR30069">
    <property type="entry name" value="TONB-DEPENDENT OUTER MEMBRANE RECEPTOR"/>
    <property type="match status" value="1"/>
</dbReference>
<evidence type="ECO:0000256" key="8">
    <source>
        <dbReference type="RuleBase" id="RU003357"/>
    </source>
</evidence>
<dbReference type="Pfam" id="PF00593">
    <property type="entry name" value="TonB_dep_Rec_b-barrel"/>
    <property type="match status" value="1"/>
</dbReference>
<keyword evidence="5 8" id="KW-0798">TonB box</keyword>
<proteinExistence type="inferred from homology"/>
<evidence type="ECO:0000256" key="6">
    <source>
        <dbReference type="ARBA" id="ARBA00023136"/>
    </source>
</evidence>
<comment type="similarity">
    <text evidence="8">Belongs to the TonB-dependent receptor family.</text>
</comment>
<dbReference type="InterPro" id="IPR012910">
    <property type="entry name" value="Plug_dom"/>
</dbReference>
<keyword evidence="6 8" id="KW-0472">Membrane</keyword>
<dbReference type="GO" id="GO:0015344">
    <property type="term" value="F:siderophore uptake transmembrane transporter activity"/>
    <property type="evidence" value="ECO:0007669"/>
    <property type="project" value="TreeGrafter"/>
</dbReference>
<feature type="domain" description="TonB-dependent receptor-like beta-barrel" evidence="9">
    <location>
        <begin position="289"/>
        <end position="761"/>
    </location>
</feature>
<dbReference type="PANTHER" id="PTHR30069:SF49">
    <property type="entry name" value="OUTER MEMBRANE PROTEIN C"/>
    <property type="match status" value="1"/>
</dbReference>
<organism evidence="11 12">
    <name type="scientific">Candidatus Moanibacter tarae</name>
    <dbReference type="NCBI Taxonomy" id="2200854"/>
    <lineage>
        <taxon>Bacteria</taxon>
        <taxon>Pseudomonadati</taxon>
        <taxon>Verrucomicrobiota</taxon>
        <taxon>Opitutia</taxon>
        <taxon>Puniceicoccales</taxon>
        <taxon>Puniceicoccales incertae sedis</taxon>
        <taxon>Candidatus Moanibacter</taxon>
    </lineage>
</organism>
<dbReference type="KEGG" id="mtar:DF168_00170"/>
<dbReference type="Gene3D" id="2.170.130.10">
    <property type="entry name" value="TonB-dependent receptor, plug domain"/>
    <property type="match status" value="1"/>
</dbReference>